<dbReference type="RefSeq" id="XP_062794711.1">
    <property type="nucleotide sequence ID" value="XM_062938660.1"/>
</dbReference>
<dbReference type="PANTHER" id="PTHR23112">
    <property type="entry name" value="G PROTEIN-COUPLED RECEPTOR 157-RELATED"/>
    <property type="match status" value="1"/>
</dbReference>
<feature type="transmembrane region" description="Helical" evidence="6">
    <location>
        <begin position="149"/>
        <end position="168"/>
    </location>
</feature>
<feature type="region of interest" description="Disordered" evidence="5">
    <location>
        <begin position="512"/>
        <end position="532"/>
    </location>
</feature>
<evidence type="ECO:0000256" key="3">
    <source>
        <dbReference type="ARBA" id="ARBA00022989"/>
    </source>
</evidence>
<keyword evidence="2 6" id="KW-0812">Transmembrane</keyword>
<evidence type="ECO:0000256" key="1">
    <source>
        <dbReference type="ARBA" id="ARBA00004141"/>
    </source>
</evidence>
<name>A0ABZ1DBC5_9TREE</name>
<evidence type="ECO:0000256" key="4">
    <source>
        <dbReference type="ARBA" id="ARBA00023136"/>
    </source>
</evidence>
<dbReference type="Gene3D" id="1.20.1070.10">
    <property type="entry name" value="Rhodopsin 7-helix transmembrane proteins"/>
    <property type="match status" value="1"/>
</dbReference>
<reference evidence="7 8" key="1">
    <citation type="submission" date="2024-01" db="EMBL/GenBank/DDBJ databases">
        <title>Comparative genomics of Cryptococcus and Kwoniella reveals pathogenesis evolution and contrasting modes of karyotype evolution via chromosome fusion or intercentromeric recombination.</title>
        <authorList>
            <person name="Coelho M.A."/>
            <person name="David-Palma M."/>
            <person name="Shea T."/>
            <person name="Bowers K."/>
            <person name="McGinley-Smith S."/>
            <person name="Mohammad A.W."/>
            <person name="Gnirke A."/>
            <person name="Yurkov A.M."/>
            <person name="Nowrousian M."/>
            <person name="Sun S."/>
            <person name="Cuomo C.A."/>
            <person name="Heitman J."/>
        </authorList>
    </citation>
    <scope>NUCLEOTIDE SEQUENCE [LARGE SCALE GENOMIC DNA]</scope>
    <source>
        <strain evidence="7">CBS 11374</strain>
    </source>
</reference>
<gene>
    <name evidence="7" type="ORF">IL334_006963</name>
</gene>
<evidence type="ECO:0000313" key="8">
    <source>
        <dbReference type="Proteomes" id="UP001329825"/>
    </source>
</evidence>
<dbReference type="EMBL" id="CP141890">
    <property type="protein sequence ID" value="WRT69972.1"/>
    <property type="molecule type" value="Genomic_DNA"/>
</dbReference>
<sequence length="655" mass="73905">MFDTLAVNSTFSGPASHYGLTNAVVKNAGIAANVAASLSLAMCLIVLGLTIWVYSYPTCRHILDRVSFRLLVVAMIWEFWYSFVFLCLYINDSIYRPDNSWGPRPCTAGVYFLVSSMHVVDLLIMFIAINLLLTINLGLNPLQLRLERWYIGISICIAYIAPLPSAALQHFGWDPALNTCWINGKGRKTRFNYLLEGIYITPIITCFVSTACVAIVLVTLFRQGRNTSRALFGGRRGKQKIDQDDKGSDQSDDVLFSSDPLTTGSDGLILSSSTTQANANNTEIISQSALDGIIIAHLPKRKETEKEKRKVKCKETEFCEKIGNFIRRKGWYTTEEIHNRKSQSYFNSLSDKFFGIAIRISWYPVTLLFINTILIVGDLLIAAQGGVKSHHTVWLYCLYYFLYGGRGLCCSGLVIIIDPSLIRGIKAAWKERKASRHSLPTTATQNNTKSIFPLDVSLLSTTFESGSGFTPDRTDHRLTPTQIHPQLNSVSRLRMDSDISFDFATALAFIPGEDNRDKEKSRQQHERDQLQPTVELDLSYLDQELDMTVLDDEYNKEESELPITEEYRSENPTSSPRTPELNATIARSDSTGRTGILGHLVAPTYNTNNENPIVKKALKLKASDTETEKRKEEKRKRDEKVREIKKRFEEVQSHL</sequence>
<evidence type="ECO:0000256" key="5">
    <source>
        <dbReference type="SAM" id="MobiDB-lite"/>
    </source>
</evidence>
<evidence type="ECO:0000256" key="2">
    <source>
        <dbReference type="ARBA" id="ARBA00022692"/>
    </source>
</evidence>
<feature type="compositionally biased region" description="Basic and acidic residues" evidence="5">
    <location>
        <begin position="621"/>
        <end position="640"/>
    </location>
</feature>
<comment type="subcellular location">
    <subcellularLocation>
        <location evidence="1">Membrane</location>
        <topology evidence="1">Multi-pass membrane protein</topology>
    </subcellularLocation>
</comment>
<dbReference type="GeneID" id="87959093"/>
<proteinExistence type="predicted"/>
<dbReference type="PANTHER" id="PTHR23112:SF0">
    <property type="entry name" value="TRANSMEMBRANE PROTEIN 116"/>
    <property type="match status" value="1"/>
</dbReference>
<feature type="transmembrane region" description="Helical" evidence="6">
    <location>
        <begin position="360"/>
        <end position="381"/>
    </location>
</feature>
<feature type="compositionally biased region" description="Basic and acidic residues" evidence="5">
    <location>
        <begin position="513"/>
        <end position="529"/>
    </location>
</feature>
<feature type="region of interest" description="Disordered" evidence="5">
    <location>
        <begin position="616"/>
        <end position="640"/>
    </location>
</feature>
<feature type="transmembrane region" description="Helical" evidence="6">
    <location>
        <begin position="30"/>
        <end position="54"/>
    </location>
</feature>
<feature type="transmembrane region" description="Helical" evidence="6">
    <location>
        <begin position="198"/>
        <end position="221"/>
    </location>
</feature>
<evidence type="ECO:0000313" key="7">
    <source>
        <dbReference type="EMBL" id="WRT69972.1"/>
    </source>
</evidence>
<evidence type="ECO:0000256" key="6">
    <source>
        <dbReference type="SAM" id="Phobius"/>
    </source>
</evidence>
<accession>A0ABZ1DBC5</accession>
<feature type="transmembrane region" description="Helical" evidence="6">
    <location>
        <begin position="393"/>
        <end position="417"/>
    </location>
</feature>
<feature type="region of interest" description="Disordered" evidence="5">
    <location>
        <begin position="552"/>
        <end position="590"/>
    </location>
</feature>
<feature type="transmembrane region" description="Helical" evidence="6">
    <location>
        <begin position="66"/>
        <end position="91"/>
    </location>
</feature>
<feature type="transmembrane region" description="Helical" evidence="6">
    <location>
        <begin position="111"/>
        <end position="137"/>
    </location>
</feature>
<keyword evidence="4 6" id="KW-0472">Membrane</keyword>
<keyword evidence="3 6" id="KW-1133">Transmembrane helix</keyword>
<organism evidence="7 8">
    <name type="scientific">Kwoniella shivajii</name>
    <dbReference type="NCBI Taxonomy" id="564305"/>
    <lineage>
        <taxon>Eukaryota</taxon>
        <taxon>Fungi</taxon>
        <taxon>Dikarya</taxon>
        <taxon>Basidiomycota</taxon>
        <taxon>Agaricomycotina</taxon>
        <taxon>Tremellomycetes</taxon>
        <taxon>Tremellales</taxon>
        <taxon>Cryptococcaceae</taxon>
        <taxon>Kwoniella</taxon>
    </lineage>
</organism>
<keyword evidence="8" id="KW-1185">Reference proteome</keyword>
<dbReference type="Proteomes" id="UP001329825">
    <property type="component" value="Chromosome 10"/>
</dbReference>
<dbReference type="SUPFAM" id="SSF81321">
    <property type="entry name" value="Family A G protein-coupled receptor-like"/>
    <property type="match status" value="1"/>
</dbReference>
<evidence type="ECO:0008006" key="9">
    <source>
        <dbReference type="Google" id="ProtNLM"/>
    </source>
</evidence>
<protein>
    <recommendedName>
        <fullName evidence="9">G-protein coupled receptors family 1 profile domain-containing protein</fullName>
    </recommendedName>
</protein>